<comment type="caution">
    <text evidence="1">The sequence shown here is derived from an EMBL/GenBank/DDBJ whole genome shotgun (WGS) entry which is preliminary data.</text>
</comment>
<reference evidence="1" key="1">
    <citation type="submission" date="2021-11" db="EMBL/GenBank/DDBJ databases">
        <title>Genome sequence.</title>
        <authorList>
            <person name="Sun Q."/>
        </authorList>
    </citation>
    <scope>NUCLEOTIDE SEQUENCE</scope>
    <source>
        <strain evidence="1">JC740</strain>
    </source>
</reference>
<evidence type="ECO:0000313" key="1">
    <source>
        <dbReference type="EMBL" id="MCC9644393.1"/>
    </source>
</evidence>
<dbReference type="Proteomes" id="UP001430306">
    <property type="component" value="Unassembled WGS sequence"/>
</dbReference>
<keyword evidence="2" id="KW-1185">Reference proteome</keyword>
<name>A0ABS8NLE4_9BACT</name>
<dbReference type="InterPro" id="IPR006429">
    <property type="entry name" value="Phage_lambda_portal"/>
</dbReference>
<sequence length="453" mass="51213">MADLAKRGKHVQTYFTYEALSPRGKRKSVSSQIHREDYHTRGARHRSLQANASDLARNMSVLAWAVRQHLSYTASFTFNCQTADTNLNNQIERLMREDSIRSRCDVAGKFDREKMWRIAEARRVLDGDCAIVLTNRGFMQGIQADLIRNPSKLGKNEDWVNGVLVSETGAPLRYCVHSRRGYSGIVNERQIRAANVIHYGFFTERFAADAVRGVSPLTAALDPLRDLKESVALAQARAKVAQVFAMAITRDGEGAIGDPDEVATGYSVNFDHPQLLDLSPGDDAKFLESKTPSTEFQSFTKLVTMLSLKALDIPYSLFDGEKATFHGARAEWLNYVHSCQEKRADQVTARGEYTVWKLRQWIRDGRLVLPRGLRVSEIEFTWIPKNSTPWWDKSKETRGDRDAVRCGFDNPMRIAAEKGFVWKDNIDATAEAIRYAKEKGVPLDFAPDDTNQQ</sequence>
<dbReference type="RefSeq" id="WP_368861077.1">
    <property type="nucleotide sequence ID" value="NZ_JAJKFW010000052.1"/>
</dbReference>
<dbReference type="EMBL" id="JAJKFW010000052">
    <property type="protein sequence ID" value="MCC9644393.1"/>
    <property type="molecule type" value="Genomic_DNA"/>
</dbReference>
<dbReference type="Pfam" id="PF05136">
    <property type="entry name" value="Phage_portal_2"/>
    <property type="match status" value="1"/>
</dbReference>
<protein>
    <submittedName>
        <fullName evidence="1">Phage portal protein</fullName>
    </submittedName>
</protein>
<gene>
    <name evidence="1" type="ORF">LOC71_19140</name>
</gene>
<evidence type="ECO:0000313" key="2">
    <source>
        <dbReference type="Proteomes" id="UP001430306"/>
    </source>
</evidence>
<proteinExistence type="predicted"/>
<accession>A0ABS8NLE4</accession>
<organism evidence="1 2">
    <name type="scientific">Rhodopirellula halodulae</name>
    <dbReference type="NCBI Taxonomy" id="2894198"/>
    <lineage>
        <taxon>Bacteria</taxon>
        <taxon>Pseudomonadati</taxon>
        <taxon>Planctomycetota</taxon>
        <taxon>Planctomycetia</taxon>
        <taxon>Pirellulales</taxon>
        <taxon>Pirellulaceae</taxon>
        <taxon>Rhodopirellula</taxon>
    </lineage>
</organism>